<dbReference type="Gene3D" id="1.10.600.10">
    <property type="entry name" value="Farnesyl Diphosphate Synthase"/>
    <property type="match status" value="1"/>
</dbReference>
<dbReference type="OMA" id="NVIHENW"/>
<evidence type="ECO:0000256" key="4">
    <source>
        <dbReference type="ARBA" id="ARBA00022842"/>
    </source>
</evidence>
<dbReference type="CDD" id="cd00867">
    <property type="entry name" value="Trans_IPPS"/>
    <property type="match status" value="1"/>
</dbReference>
<sequence length="353" mass="40232">MSSSCEQQTISSDLVEFDALFPRLVNIVTNVSDHDKAAEAALGWFKKVCIYNVPKINRSSGLTVASVYEQLVPDASQEDVEVARVLGWCVEMLRAFFFMIDDVLDNSEEREGKACWYKMNGMMAINDSVFLETSVYQLLKIYTSKKAYYVPLLELFLKTTRTTVIGQCMDMLAQGPDQDLDFSRFNMNNYSAVARWKSMACLPVDTAMILAGFTDEDHLSKVRTVLLEIGLFVQIEDDYMDCFGDPEVPGQFGNDIEERKCTWLIVRALEVATEEQKKDLMSLYNRCHQDEAEAVSKVKRLYRDLSLEELFQQFKQESLDKVILMINSLETKIPKSVLVGVVNAVYKTNVISY</sequence>
<organism evidence="6 7">
    <name type="scientific">Biomphalaria glabrata</name>
    <name type="common">Bloodfluke planorb</name>
    <name type="synonym">Freshwater snail</name>
    <dbReference type="NCBI Taxonomy" id="6526"/>
    <lineage>
        <taxon>Eukaryota</taxon>
        <taxon>Metazoa</taxon>
        <taxon>Spiralia</taxon>
        <taxon>Lophotrochozoa</taxon>
        <taxon>Mollusca</taxon>
        <taxon>Gastropoda</taxon>
        <taxon>Heterobranchia</taxon>
        <taxon>Euthyneura</taxon>
        <taxon>Panpulmonata</taxon>
        <taxon>Hygrophila</taxon>
        <taxon>Lymnaeoidea</taxon>
        <taxon>Planorbidae</taxon>
        <taxon>Biomphalaria</taxon>
    </lineage>
</organism>
<name>A0A9W3BHM4_BIOGL</name>
<dbReference type="InterPro" id="IPR000092">
    <property type="entry name" value="Polyprenyl_synt"/>
</dbReference>
<keyword evidence="6" id="KW-1185">Reference proteome</keyword>
<evidence type="ECO:0000256" key="2">
    <source>
        <dbReference type="ARBA" id="ARBA00022679"/>
    </source>
</evidence>
<proteinExistence type="inferred from homology"/>
<evidence type="ECO:0000256" key="3">
    <source>
        <dbReference type="ARBA" id="ARBA00022723"/>
    </source>
</evidence>
<keyword evidence="2 5" id="KW-0808">Transferase</keyword>
<dbReference type="GO" id="GO:0046872">
    <property type="term" value="F:metal ion binding"/>
    <property type="evidence" value="ECO:0007669"/>
    <property type="project" value="UniProtKB-KW"/>
</dbReference>
<evidence type="ECO:0000256" key="1">
    <source>
        <dbReference type="ARBA" id="ARBA00001946"/>
    </source>
</evidence>
<dbReference type="InterPro" id="IPR039702">
    <property type="entry name" value="FPS1-like"/>
</dbReference>
<gene>
    <name evidence="7" type="primary">LOC106068636</name>
</gene>
<dbReference type="GO" id="GO:0045337">
    <property type="term" value="P:farnesyl diphosphate biosynthetic process"/>
    <property type="evidence" value="ECO:0007669"/>
    <property type="project" value="TreeGrafter"/>
</dbReference>
<dbReference type="InterPro" id="IPR008949">
    <property type="entry name" value="Isoprenoid_synthase_dom_sf"/>
</dbReference>
<evidence type="ECO:0000313" key="7">
    <source>
        <dbReference type="RefSeq" id="XP_055898944.1"/>
    </source>
</evidence>
<dbReference type="RefSeq" id="XP_055898944.1">
    <property type="nucleotide sequence ID" value="XM_056042969.1"/>
</dbReference>
<dbReference type="GeneID" id="106068636"/>
<dbReference type="PANTHER" id="PTHR11525:SF0">
    <property type="entry name" value="FARNESYL PYROPHOSPHATE SYNTHASE"/>
    <property type="match status" value="1"/>
</dbReference>
<dbReference type="GO" id="GO:0005737">
    <property type="term" value="C:cytoplasm"/>
    <property type="evidence" value="ECO:0007669"/>
    <property type="project" value="TreeGrafter"/>
</dbReference>
<comment type="cofactor">
    <cofactor evidence="1">
        <name>Mg(2+)</name>
        <dbReference type="ChEBI" id="CHEBI:18420"/>
    </cofactor>
</comment>
<protein>
    <submittedName>
        <fullName evidence="7">Farnesyl pyrophosphate synthase-like isoform X1</fullName>
    </submittedName>
</protein>
<dbReference type="OrthoDB" id="10257492at2759"/>
<dbReference type="GO" id="GO:0004337">
    <property type="term" value="F:(2E,6E)-farnesyl diphosphate synthase activity"/>
    <property type="evidence" value="ECO:0007669"/>
    <property type="project" value="TreeGrafter"/>
</dbReference>
<evidence type="ECO:0000256" key="5">
    <source>
        <dbReference type="RuleBase" id="RU004466"/>
    </source>
</evidence>
<keyword evidence="3" id="KW-0479">Metal-binding</keyword>
<dbReference type="SFLD" id="SFLDS00005">
    <property type="entry name" value="Isoprenoid_Synthase_Type_I"/>
    <property type="match status" value="1"/>
</dbReference>
<dbReference type="PANTHER" id="PTHR11525">
    <property type="entry name" value="FARNESYL-PYROPHOSPHATE SYNTHETASE"/>
    <property type="match status" value="1"/>
</dbReference>
<keyword evidence="4" id="KW-0460">Magnesium</keyword>
<dbReference type="AlphaFoldDB" id="A0A9W3BHM4"/>
<dbReference type="SUPFAM" id="SSF48576">
    <property type="entry name" value="Terpenoid synthases"/>
    <property type="match status" value="1"/>
</dbReference>
<dbReference type="Pfam" id="PF00348">
    <property type="entry name" value="polyprenyl_synt"/>
    <property type="match status" value="1"/>
</dbReference>
<dbReference type="GO" id="GO:0004161">
    <property type="term" value="F:dimethylallyltranstransferase activity"/>
    <property type="evidence" value="ECO:0007669"/>
    <property type="project" value="TreeGrafter"/>
</dbReference>
<dbReference type="Proteomes" id="UP001165740">
    <property type="component" value="Chromosome 10"/>
</dbReference>
<accession>A0A9W3BHM4</accession>
<reference evidence="7" key="1">
    <citation type="submission" date="2025-08" db="UniProtKB">
        <authorList>
            <consortium name="RefSeq"/>
        </authorList>
    </citation>
    <scope>IDENTIFICATION</scope>
</reference>
<comment type="similarity">
    <text evidence="5">Belongs to the FPP/GGPP synthase family.</text>
</comment>
<evidence type="ECO:0000313" key="6">
    <source>
        <dbReference type="Proteomes" id="UP001165740"/>
    </source>
</evidence>